<accession>A0AAD3T1P8</accession>
<proteinExistence type="predicted"/>
<protein>
    <submittedName>
        <fullName evidence="1">Uncharacterized protein</fullName>
    </submittedName>
</protein>
<name>A0AAD3T1P8_NEPGR</name>
<sequence>MNSTSLIEGTSLALQSMSGNPIGIHMSNMRSSGMASSVAPSQTIFSSRQSTITTVNGSRTMIGTTQPMQSLAVNSFTSASTNVSGKFQPLF</sequence>
<organism evidence="1 2">
    <name type="scientific">Nepenthes gracilis</name>
    <name type="common">Slender pitcher plant</name>
    <dbReference type="NCBI Taxonomy" id="150966"/>
    <lineage>
        <taxon>Eukaryota</taxon>
        <taxon>Viridiplantae</taxon>
        <taxon>Streptophyta</taxon>
        <taxon>Embryophyta</taxon>
        <taxon>Tracheophyta</taxon>
        <taxon>Spermatophyta</taxon>
        <taxon>Magnoliopsida</taxon>
        <taxon>eudicotyledons</taxon>
        <taxon>Gunneridae</taxon>
        <taxon>Pentapetalae</taxon>
        <taxon>Caryophyllales</taxon>
        <taxon>Nepenthaceae</taxon>
        <taxon>Nepenthes</taxon>
    </lineage>
</organism>
<evidence type="ECO:0000313" key="1">
    <source>
        <dbReference type="EMBL" id="GMH20462.1"/>
    </source>
</evidence>
<reference evidence="1" key="1">
    <citation type="submission" date="2023-05" db="EMBL/GenBank/DDBJ databases">
        <title>Nepenthes gracilis genome sequencing.</title>
        <authorList>
            <person name="Fukushima K."/>
        </authorList>
    </citation>
    <scope>NUCLEOTIDE SEQUENCE</scope>
    <source>
        <strain evidence="1">SING2019-196</strain>
    </source>
</reference>
<dbReference type="AlphaFoldDB" id="A0AAD3T1P8"/>
<gene>
    <name evidence="1" type="ORF">Nepgr_022303</name>
</gene>
<keyword evidence="2" id="KW-1185">Reference proteome</keyword>
<dbReference type="Proteomes" id="UP001279734">
    <property type="component" value="Unassembled WGS sequence"/>
</dbReference>
<comment type="caution">
    <text evidence="1">The sequence shown here is derived from an EMBL/GenBank/DDBJ whole genome shotgun (WGS) entry which is preliminary data.</text>
</comment>
<dbReference type="EMBL" id="BSYO01000022">
    <property type="protein sequence ID" value="GMH20462.1"/>
    <property type="molecule type" value="Genomic_DNA"/>
</dbReference>
<evidence type="ECO:0000313" key="2">
    <source>
        <dbReference type="Proteomes" id="UP001279734"/>
    </source>
</evidence>